<organism evidence="3">
    <name type="scientific">marine sediment metagenome</name>
    <dbReference type="NCBI Taxonomy" id="412755"/>
    <lineage>
        <taxon>unclassified sequences</taxon>
        <taxon>metagenomes</taxon>
        <taxon>ecological metagenomes</taxon>
    </lineage>
</organism>
<evidence type="ECO:0000256" key="2">
    <source>
        <dbReference type="ARBA" id="ARBA00023043"/>
    </source>
</evidence>
<dbReference type="InterPro" id="IPR036770">
    <property type="entry name" value="Ankyrin_rpt-contain_sf"/>
</dbReference>
<dbReference type="SUPFAM" id="SSF48403">
    <property type="entry name" value="Ankyrin repeat"/>
    <property type="match status" value="1"/>
</dbReference>
<dbReference type="PROSITE" id="PS50088">
    <property type="entry name" value="ANK_REPEAT"/>
    <property type="match status" value="1"/>
</dbReference>
<dbReference type="SMART" id="SM00248">
    <property type="entry name" value="ANK"/>
    <property type="match status" value="2"/>
</dbReference>
<dbReference type="Gene3D" id="1.25.40.20">
    <property type="entry name" value="Ankyrin repeat-containing domain"/>
    <property type="match status" value="1"/>
</dbReference>
<protein>
    <submittedName>
        <fullName evidence="3">Uncharacterized protein</fullName>
    </submittedName>
</protein>
<evidence type="ECO:0000256" key="1">
    <source>
        <dbReference type="ARBA" id="ARBA00022737"/>
    </source>
</evidence>
<dbReference type="EMBL" id="LAZR01000168">
    <property type="protein sequence ID" value="KKN84673.1"/>
    <property type="molecule type" value="Genomic_DNA"/>
</dbReference>
<dbReference type="AlphaFoldDB" id="A0A0F9WZX8"/>
<name>A0A0F9WZX8_9ZZZZ</name>
<keyword evidence="1" id="KW-0677">Repeat</keyword>
<dbReference type="InterPro" id="IPR050745">
    <property type="entry name" value="Multifunctional_regulatory"/>
</dbReference>
<dbReference type="InterPro" id="IPR002110">
    <property type="entry name" value="Ankyrin_rpt"/>
</dbReference>
<evidence type="ECO:0000313" key="3">
    <source>
        <dbReference type="EMBL" id="KKN84673.1"/>
    </source>
</evidence>
<sequence length="128" mass="13898">MKNSIVVLFFFSVFSFSGVYASTYNNSLLNVDTSVSVNDEISSLCKAAMKGNVDEVRSLLALGEKLNEKSLGLTPAMYAARYNRVEVLKVLLLNGANLNIKSDQGYTAKEYAKMSNAKGVLGVINENS</sequence>
<proteinExistence type="predicted"/>
<accession>A0A0F9WZX8</accession>
<dbReference type="PANTHER" id="PTHR24189:SF50">
    <property type="entry name" value="ANKYRIN REPEAT AND SOCS BOX PROTEIN 2"/>
    <property type="match status" value="1"/>
</dbReference>
<dbReference type="Pfam" id="PF12796">
    <property type="entry name" value="Ank_2"/>
    <property type="match status" value="1"/>
</dbReference>
<comment type="caution">
    <text evidence="3">The sequence shown here is derived from an EMBL/GenBank/DDBJ whole genome shotgun (WGS) entry which is preliminary data.</text>
</comment>
<keyword evidence="2" id="KW-0040">ANK repeat</keyword>
<dbReference type="PROSITE" id="PS50297">
    <property type="entry name" value="ANK_REP_REGION"/>
    <property type="match status" value="1"/>
</dbReference>
<dbReference type="PANTHER" id="PTHR24189">
    <property type="entry name" value="MYOTROPHIN"/>
    <property type="match status" value="1"/>
</dbReference>
<gene>
    <name evidence="3" type="ORF">LCGC14_0286400</name>
</gene>
<reference evidence="3" key="1">
    <citation type="journal article" date="2015" name="Nature">
        <title>Complex archaea that bridge the gap between prokaryotes and eukaryotes.</title>
        <authorList>
            <person name="Spang A."/>
            <person name="Saw J.H."/>
            <person name="Jorgensen S.L."/>
            <person name="Zaremba-Niedzwiedzka K."/>
            <person name="Martijn J."/>
            <person name="Lind A.E."/>
            <person name="van Eijk R."/>
            <person name="Schleper C."/>
            <person name="Guy L."/>
            <person name="Ettema T.J."/>
        </authorList>
    </citation>
    <scope>NUCLEOTIDE SEQUENCE</scope>
</reference>